<comment type="caution">
    <text evidence="1">The sequence shown here is derived from an EMBL/GenBank/DDBJ whole genome shotgun (WGS) entry which is preliminary data.</text>
</comment>
<dbReference type="EMBL" id="VSRR010131157">
    <property type="protein sequence ID" value="MPD02385.1"/>
    <property type="molecule type" value="Genomic_DNA"/>
</dbReference>
<organism evidence="1 2">
    <name type="scientific">Portunus trituberculatus</name>
    <name type="common">Swimming crab</name>
    <name type="synonym">Neptunus trituberculatus</name>
    <dbReference type="NCBI Taxonomy" id="210409"/>
    <lineage>
        <taxon>Eukaryota</taxon>
        <taxon>Metazoa</taxon>
        <taxon>Ecdysozoa</taxon>
        <taxon>Arthropoda</taxon>
        <taxon>Crustacea</taxon>
        <taxon>Multicrustacea</taxon>
        <taxon>Malacostraca</taxon>
        <taxon>Eumalacostraca</taxon>
        <taxon>Eucarida</taxon>
        <taxon>Decapoda</taxon>
        <taxon>Pleocyemata</taxon>
        <taxon>Brachyura</taxon>
        <taxon>Eubrachyura</taxon>
        <taxon>Portunoidea</taxon>
        <taxon>Portunidae</taxon>
        <taxon>Portuninae</taxon>
        <taxon>Portunus</taxon>
    </lineage>
</organism>
<dbReference type="Proteomes" id="UP000324222">
    <property type="component" value="Unassembled WGS sequence"/>
</dbReference>
<evidence type="ECO:0000313" key="2">
    <source>
        <dbReference type="Proteomes" id="UP000324222"/>
    </source>
</evidence>
<evidence type="ECO:0000313" key="1">
    <source>
        <dbReference type="EMBL" id="MPD02385.1"/>
    </source>
</evidence>
<proteinExistence type="predicted"/>
<name>A0A5B7KCS0_PORTR</name>
<gene>
    <name evidence="1" type="ORF">E2C01_097963</name>
</gene>
<sequence length="93" mass="10076">MYTLVTFECHLEAQRVAAHRDSGEEGKYQKEVAFPGGRARMSSSDVSALSGLRLKATHVLVVCPAPPHPSQAAFRAPPPRPCRSPSVVAVNFF</sequence>
<dbReference type="AlphaFoldDB" id="A0A5B7KCS0"/>
<accession>A0A5B7KCS0</accession>
<keyword evidence="2" id="KW-1185">Reference proteome</keyword>
<protein>
    <submittedName>
        <fullName evidence="1">Uncharacterized protein</fullName>
    </submittedName>
</protein>
<reference evidence="1 2" key="1">
    <citation type="submission" date="2019-05" db="EMBL/GenBank/DDBJ databases">
        <title>Another draft genome of Portunus trituberculatus and its Hox gene families provides insights of decapod evolution.</title>
        <authorList>
            <person name="Jeong J.-H."/>
            <person name="Song I."/>
            <person name="Kim S."/>
            <person name="Choi T."/>
            <person name="Kim D."/>
            <person name="Ryu S."/>
            <person name="Kim W."/>
        </authorList>
    </citation>
    <scope>NUCLEOTIDE SEQUENCE [LARGE SCALE GENOMIC DNA]</scope>
    <source>
        <tissue evidence="1">Muscle</tissue>
    </source>
</reference>